<dbReference type="AlphaFoldDB" id="A0A5E4A6U6"/>
<evidence type="ECO:0000313" key="2">
    <source>
        <dbReference type="EMBL" id="KAF7483020.1"/>
    </source>
</evidence>
<dbReference type="EMBL" id="WJEC01000480">
    <property type="protein sequence ID" value="KAF7483020.1"/>
    <property type="molecule type" value="Genomic_DNA"/>
</dbReference>
<dbReference type="EMBL" id="CABDUW010000021">
    <property type="protein sequence ID" value="VTJ52715.1"/>
    <property type="molecule type" value="Genomic_DNA"/>
</dbReference>
<feature type="region of interest" description="Disordered" evidence="1">
    <location>
        <begin position="22"/>
        <end position="62"/>
    </location>
</feature>
<evidence type="ECO:0000256" key="1">
    <source>
        <dbReference type="SAM" id="MobiDB-lite"/>
    </source>
</evidence>
<protein>
    <submittedName>
        <fullName evidence="3">Uncharacterized protein</fullName>
    </submittedName>
</protein>
<reference evidence="2" key="2">
    <citation type="submission" date="2020-08" db="EMBL/GenBank/DDBJ databases">
        <authorList>
            <person name="Shumante A."/>
            <person name="Zimin A.V."/>
            <person name="Puiu D."/>
            <person name="Salzberg S.L."/>
        </authorList>
    </citation>
    <scope>NUCLEOTIDE SEQUENCE</scope>
    <source>
        <strain evidence="2">WC2-LM</strain>
        <tissue evidence="2">Liver</tissue>
    </source>
</reference>
<evidence type="ECO:0000313" key="4">
    <source>
        <dbReference type="Proteomes" id="UP000335636"/>
    </source>
</evidence>
<dbReference type="Proteomes" id="UP000335636">
    <property type="component" value="Unassembled WGS sequence"/>
</dbReference>
<proteinExistence type="predicted"/>
<evidence type="ECO:0000313" key="3">
    <source>
        <dbReference type="EMBL" id="VTJ52715.1"/>
    </source>
</evidence>
<sequence>MTKGHTTNRSLRQVLVRLGSAGMQEAPLSSRSSQAQEDVSPVPAAGFRPHVSAPPQLPSRPQPVQIGVLGPGYVHLLMGDHLPLPALPCSPICALAPVFLFPACPSLPHPFLKV</sequence>
<organism evidence="3 4">
    <name type="scientific">Marmota monax</name>
    <name type="common">Woodchuck</name>
    <dbReference type="NCBI Taxonomy" id="9995"/>
    <lineage>
        <taxon>Eukaryota</taxon>
        <taxon>Metazoa</taxon>
        <taxon>Chordata</taxon>
        <taxon>Craniata</taxon>
        <taxon>Vertebrata</taxon>
        <taxon>Euteleostomi</taxon>
        <taxon>Mammalia</taxon>
        <taxon>Eutheria</taxon>
        <taxon>Euarchontoglires</taxon>
        <taxon>Glires</taxon>
        <taxon>Rodentia</taxon>
        <taxon>Sciuromorpha</taxon>
        <taxon>Sciuridae</taxon>
        <taxon>Xerinae</taxon>
        <taxon>Marmotini</taxon>
        <taxon>Marmota</taxon>
    </lineage>
</organism>
<dbReference type="Proteomes" id="UP000662637">
    <property type="component" value="Unassembled WGS sequence"/>
</dbReference>
<name>A0A5E4A6U6_MARMO</name>
<keyword evidence="4" id="KW-1185">Reference proteome</keyword>
<gene>
    <name evidence="2" type="ORF">GHT09_005638</name>
    <name evidence="3" type="ORF">MONAX_5E030024</name>
</gene>
<reference evidence="3 4" key="1">
    <citation type="submission" date="2019-04" db="EMBL/GenBank/DDBJ databases">
        <authorList>
            <person name="Alioto T."/>
            <person name="Alioto T."/>
        </authorList>
    </citation>
    <scope>NUCLEOTIDE SEQUENCE [LARGE SCALE GENOMIC DNA]</scope>
</reference>
<feature type="compositionally biased region" description="Polar residues" evidence="1">
    <location>
        <begin position="27"/>
        <end position="37"/>
    </location>
</feature>
<accession>A0A5E4A6U6</accession>